<dbReference type="EC" id="2.7.13.3" evidence="3"/>
<feature type="compositionally biased region" description="Low complexity" evidence="6">
    <location>
        <begin position="749"/>
        <end position="763"/>
    </location>
</feature>
<reference evidence="8 9" key="1">
    <citation type="submission" date="2018-05" db="EMBL/GenBank/DDBJ databases">
        <title>A metagenomic window into the 2 km-deep terrestrial subsurface aquifer revealed taxonomically and functionally diverse microbial community comprising novel uncultured bacterial lineages.</title>
        <authorList>
            <person name="Kadnikov V.V."/>
            <person name="Mardanov A.V."/>
            <person name="Beletsky A.V."/>
            <person name="Banks D."/>
            <person name="Pimenov N.V."/>
            <person name="Frank Y.A."/>
            <person name="Karnachuk O.V."/>
            <person name="Ravin N.V."/>
        </authorList>
    </citation>
    <scope>NUCLEOTIDE SEQUENCE [LARGE SCALE GENOMIC DNA]</scope>
    <source>
        <strain evidence="8">BY5</strain>
    </source>
</reference>
<dbReference type="GO" id="GO:0005524">
    <property type="term" value="F:ATP binding"/>
    <property type="evidence" value="ECO:0007669"/>
    <property type="project" value="UniProtKB-KW"/>
</dbReference>
<keyword evidence="5" id="KW-0067">ATP-binding</keyword>
<dbReference type="InterPro" id="IPR027417">
    <property type="entry name" value="P-loop_NTPase"/>
</dbReference>
<dbReference type="Pfam" id="PF00437">
    <property type="entry name" value="T2SSE"/>
    <property type="match status" value="1"/>
</dbReference>
<dbReference type="Pfam" id="PF05157">
    <property type="entry name" value="MshEN"/>
    <property type="match status" value="2"/>
</dbReference>
<dbReference type="GO" id="GO:0016887">
    <property type="term" value="F:ATP hydrolysis activity"/>
    <property type="evidence" value="ECO:0007669"/>
    <property type="project" value="TreeGrafter"/>
</dbReference>
<evidence type="ECO:0000313" key="8">
    <source>
        <dbReference type="EMBL" id="RCK80032.1"/>
    </source>
</evidence>
<accession>A0A367ZRM2</accession>
<sequence>MDEAVFLENFPAFPQKPDDLQKLSVLLRNQKILAKEEWDALRKEKTDPAELIKAIATRPGLTPRLLAEIEATLLNVPFLDLDEIQIPSEVLKLMKVEVMVEHKIIPVKLNGPELLVGMLAPANADLLASLATGPLAMRPGKILLEPWQKKITRLTETKKPAGSSKKGPRKRLGDILIDAKYITEEQLKEAIEGSKKDKLRLGAYLVKKGFLTNKQLSIALSKQFDLPFVDLDESLVDPGLATLLPKKLCYDQILCPVKREDNKLILAMTDPTDIITIDHIEMMTGMRISPVVSSELSIMAALGKLYGESVDALADQVGKTGSEAKDDLEGLGELSENDAPIIKLVNLIFTQAVQMNASDIHIECFENELRVRMRKDGMLRLHMTPTKAAHAGLVSRIKVMANLDIAETRLPQDGRIKLTLQNRKVDMRVSIIPCIWGEKVCIRLLDQGNLRVNLNDLGFEPHVLEKFMEGIKQPNGIVLVTGPTGSGKTTTLYSSLFLLNNPAVNIMTAEDPVEYNLMGINQVQCHPDIGLDFAAALRSFLRQDPNIVMIGEIRDFETASIAIKAAMTGHLVISTLHTNDAPSTVARLLNMGIEPFSLSTSVRVVEAQRLVRKICKSCYTEYKPQEDLLLSLGINQALLQKLRLTDLDLSNLTFAKGAGCPDCDNSGYKGRQGIYEVLVMTQRMRELVEAKANTEEMRAVALAEGMLSLRESAIYKLLTKRTTVEEIHRTTLEAGSGSGEGSGGGAKGGNRASAGTATTAAAKGPPPTGVAIPEIGTLTQEIQAFRTALQRLAGGEGTPMATIESEILKQNLTDPLANIQAQVASGLAGGDVSKALPLIQAQSQKMDFNLQNLVHHFSDLRLQPRPFNLNELVDKEILGQLKQFVIVARLLSGRPDIGQGLKVTKNLLQTLPPVLIDPAAFRVIAANLLVNALTALPKGGEIKLMTRLKPNARGLVELIVFDNGCGIPADLQPRLFTPFQSFGRKTLGLGLAVTRRLITACHGQVTVKSTPGANTLVTVEFATAA</sequence>
<evidence type="ECO:0000259" key="7">
    <source>
        <dbReference type="PROSITE" id="PS50109"/>
    </source>
</evidence>
<dbReference type="SUPFAM" id="SSF52540">
    <property type="entry name" value="P-loop containing nucleoside triphosphate hydrolases"/>
    <property type="match status" value="1"/>
</dbReference>
<dbReference type="InterPro" id="IPR004358">
    <property type="entry name" value="Sig_transdc_His_kin-like_C"/>
</dbReference>
<dbReference type="InterPro" id="IPR001482">
    <property type="entry name" value="T2SS/T4SS_dom"/>
</dbReference>
<feature type="region of interest" description="Disordered" evidence="6">
    <location>
        <begin position="729"/>
        <end position="771"/>
    </location>
</feature>
<comment type="caution">
    <text evidence="8">The sequence shown here is derived from an EMBL/GenBank/DDBJ whole genome shotgun (WGS) entry which is preliminary data.</text>
</comment>
<dbReference type="InterPro" id="IPR007831">
    <property type="entry name" value="T2SS_GspE_N"/>
</dbReference>
<dbReference type="PANTHER" id="PTHR30258:SF1">
    <property type="entry name" value="PROTEIN TRANSPORT PROTEIN HOFB HOMOLOG"/>
    <property type="match status" value="1"/>
</dbReference>
<dbReference type="FunFam" id="3.40.50.300:FF:000398">
    <property type="entry name" value="Type IV pilus assembly ATPase PilB"/>
    <property type="match status" value="1"/>
</dbReference>
<evidence type="ECO:0000313" key="9">
    <source>
        <dbReference type="Proteomes" id="UP000252355"/>
    </source>
</evidence>
<dbReference type="Gene3D" id="3.40.50.300">
    <property type="entry name" value="P-loop containing nucleotide triphosphate hydrolases"/>
    <property type="match status" value="1"/>
</dbReference>
<evidence type="ECO:0000256" key="4">
    <source>
        <dbReference type="ARBA" id="ARBA00022741"/>
    </source>
</evidence>
<dbReference type="FunFam" id="3.30.450.90:FF:000001">
    <property type="entry name" value="Type II secretion system ATPase GspE"/>
    <property type="match status" value="1"/>
</dbReference>
<dbReference type="SMART" id="SM00387">
    <property type="entry name" value="HATPase_c"/>
    <property type="match status" value="1"/>
</dbReference>
<feature type="domain" description="Histidine kinase" evidence="7">
    <location>
        <begin position="807"/>
        <end position="1025"/>
    </location>
</feature>
<dbReference type="InterPro" id="IPR036890">
    <property type="entry name" value="HATPase_C_sf"/>
</dbReference>
<dbReference type="CDD" id="cd01129">
    <property type="entry name" value="PulE-GspE-like"/>
    <property type="match status" value="1"/>
</dbReference>
<protein>
    <recommendedName>
        <fullName evidence="3">histidine kinase</fullName>
        <ecNumber evidence="3">2.7.13.3</ecNumber>
    </recommendedName>
</protein>
<dbReference type="InterPro" id="IPR003594">
    <property type="entry name" value="HATPase_dom"/>
</dbReference>
<evidence type="ECO:0000256" key="1">
    <source>
        <dbReference type="ARBA" id="ARBA00000085"/>
    </source>
</evidence>
<dbReference type="Gene3D" id="3.30.450.90">
    <property type="match status" value="1"/>
</dbReference>
<proteinExistence type="inferred from homology"/>
<gene>
    <name evidence="8" type="ORF">OZSIB_3536</name>
</gene>
<evidence type="ECO:0000256" key="5">
    <source>
        <dbReference type="ARBA" id="ARBA00022840"/>
    </source>
</evidence>
<dbReference type="CDD" id="cd00075">
    <property type="entry name" value="HATPase"/>
    <property type="match status" value="1"/>
</dbReference>
<dbReference type="SUPFAM" id="SSF55874">
    <property type="entry name" value="ATPase domain of HSP90 chaperone/DNA topoisomerase II/histidine kinase"/>
    <property type="match status" value="1"/>
</dbReference>
<dbReference type="Pfam" id="PF02518">
    <property type="entry name" value="HATPase_c"/>
    <property type="match status" value="1"/>
</dbReference>
<dbReference type="AlphaFoldDB" id="A0A367ZRM2"/>
<dbReference type="GO" id="GO:0004673">
    <property type="term" value="F:protein histidine kinase activity"/>
    <property type="evidence" value="ECO:0007669"/>
    <property type="project" value="UniProtKB-EC"/>
</dbReference>
<dbReference type="InterPro" id="IPR037257">
    <property type="entry name" value="T2SS_E_N_sf"/>
</dbReference>
<dbReference type="Gene3D" id="3.30.565.10">
    <property type="entry name" value="Histidine kinase-like ATPase, C-terminal domain"/>
    <property type="match status" value="1"/>
</dbReference>
<dbReference type="Proteomes" id="UP000252355">
    <property type="component" value="Unassembled WGS sequence"/>
</dbReference>
<comment type="catalytic activity">
    <reaction evidence="1">
        <text>ATP + protein L-histidine = ADP + protein N-phospho-L-histidine.</text>
        <dbReference type="EC" id="2.7.13.3"/>
    </reaction>
</comment>
<evidence type="ECO:0000256" key="6">
    <source>
        <dbReference type="SAM" id="MobiDB-lite"/>
    </source>
</evidence>
<dbReference type="Gene3D" id="3.30.300.160">
    <property type="entry name" value="Type II secretion system, protein E, N-terminal domain"/>
    <property type="match status" value="1"/>
</dbReference>
<feature type="compositionally biased region" description="Gly residues" evidence="6">
    <location>
        <begin position="736"/>
        <end position="748"/>
    </location>
</feature>
<dbReference type="InterPro" id="IPR005467">
    <property type="entry name" value="His_kinase_dom"/>
</dbReference>
<organism evidence="8 9">
    <name type="scientific">Candidatus Ozemobacter sibiricus</name>
    <dbReference type="NCBI Taxonomy" id="2268124"/>
    <lineage>
        <taxon>Bacteria</taxon>
        <taxon>Candidatus Ozemobacteria</taxon>
        <taxon>Candidatus Ozemobacterales</taxon>
        <taxon>Candidatus Ozemobacteraceae</taxon>
        <taxon>Candidatus Ozemobacter</taxon>
    </lineage>
</organism>
<name>A0A367ZRM2_9BACT</name>
<evidence type="ECO:0000256" key="2">
    <source>
        <dbReference type="ARBA" id="ARBA00006611"/>
    </source>
</evidence>
<comment type="similarity">
    <text evidence="2">Belongs to the GSP E family.</text>
</comment>
<evidence type="ECO:0000256" key="3">
    <source>
        <dbReference type="ARBA" id="ARBA00012438"/>
    </source>
</evidence>
<keyword evidence="4" id="KW-0547">Nucleotide-binding</keyword>
<dbReference type="PROSITE" id="PS50109">
    <property type="entry name" value="HIS_KIN"/>
    <property type="match status" value="1"/>
</dbReference>
<dbReference type="PANTHER" id="PTHR30258">
    <property type="entry name" value="TYPE II SECRETION SYSTEM PROTEIN GSPE-RELATED"/>
    <property type="match status" value="1"/>
</dbReference>
<dbReference type="EMBL" id="QOQW01000008">
    <property type="protein sequence ID" value="RCK80032.1"/>
    <property type="molecule type" value="Genomic_DNA"/>
</dbReference>
<dbReference type="PRINTS" id="PR00344">
    <property type="entry name" value="BCTRLSENSOR"/>
</dbReference>
<dbReference type="SUPFAM" id="SSF160246">
    <property type="entry name" value="EspE N-terminal domain-like"/>
    <property type="match status" value="2"/>
</dbReference>
<dbReference type="GO" id="GO:0005886">
    <property type="term" value="C:plasma membrane"/>
    <property type="evidence" value="ECO:0007669"/>
    <property type="project" value="TreeGrafter"/>
</dbReference>